<dbReference type="Pfam" id="PF00005">
    <property type="entry name" value="ABC_tran"/>
    <property type="match status" value="1"/>
</dbReference>
<dbReference type="GO" id="GO:0016887">
    <property type="term" value="F:ATP hydrolysis activity"/>
    <property type="evidence" value="ECO:0007669"/>
    <property type="project" value="InterPro"/>
</dbReference>
<evidence type="ECO:0000313" key="6">
    <source>
        <dbReference type="Proteomes" id="UP000480246"/>
    </source>
</evidence>
<dbReference type="Gene3D" id="3.40.50.300">
    <property type="entry name" value="P-loop containing nucleotide triphosphate hydrolases"/>
    <property type="match status" value="1"/>
</dbReference>
<evidence type="ECO:0000256" key="2">
    <source>
        <dbReference type="ARBA" id="ARBA00022741"/>
    </source>
</evidence>
<accession>A0A7C8GT43</accession>
<dbReference type="GO" id="GO:0005524">
    <property type="term" value="F:ATP binding"/>
    <property type="evidence" value="ECO:0007669"/>
    <property type="project" value="UniProtKB-KW"/>
</dbReference>
<dbReference type="PANTHER" id="PTHR42939">
    <property type="entry name" value="ABC TRANSPORTER ATP-BINDING PROTEIN ALBC-RELATED"/>
    <property type="match status" value="1"/>
</dbReference>
<evidence type="ECO:0000313" key="5">
    <source>
        <dbReference type="EMBL" id="KAB8134753.1"/>
    </source>
</evidence>
<keyword evidence="2" id="KW-0547">Nucleotide-binding</keyword>
<dbReference type="InterPro" id="IPR003439">
    <property type="entry name" value="ABC_transporter-like_ATP-bd"/>
</dbReference>
<dbReference type="AlphaFoldDB" id="A0A7C8GT43"/>
<organism evidence="5 6">
    <name type="scientific">Gracilibacillus oryzae</name>
    <dbReference type="NCBI Taxonomy" id="1672701"/>
    <lineage>
        <taxon>Bacteria</taxon>
        <taxon>Bacillati</taxon>
        <taxon>Bacillota</taxon>
        <taxon>Bacilli</taxon>
        <taxon>Bacillales</taxon>
        <taxon>Bacillaceae</taxon>
        <taxon>Gracilibacillus</taxon>
    </lineage>
</organism>
<comment type="caution">
    <text evidence="5">The sequence shown here is derived from an EMBL/GenBank/DDBJ whole genome shotgun (WGS) entry which is preliminary data.</text>
</comment>
<feature type="domain" description="ABC transporter" evidence="4">
    <location>
        <begin position="22"/>
        <end position="94"/>
    </location>
</feature>
<dbReference type="InterPro" id="IPR051782">
    <property type="entry name" value="ABC_Transporter_VariousFunc"/>
</dbReference>
<keyword evidence="1" id="KW-0813">Transport</keyword>
<gene>
    <name evidence="5" type="ORF">F9U64_11495</name>
</gene>
<name>A0A7C8GT43_9BACI</name>
<dbReference type="EMBL" id="WEID01000054">
    <property type="protein sequence ID" value="KAB8134753.1"/>
    <property type="molecule type" value="Genomic_DNA"/>
</dbReference>
<dbReference type="OrthoDB" id="2960217at2"/>
<evidence type="ECO:0000256" key="1">
    <source>
        <dbReference type="ARBA" id="ARBA00022448"/>
    </source>
</evidence>
<evidence type="ECO:0000256" key="3">
    <source>
        <dbReference type="ARBA" id="ARBA00022840"/>
    </source>
</evidence>
<keyword evidence="3 5" id="KW-0067">ATP-binding</keyword>
<proteinExistence type="predicted"/>
<keyword evidence="6" id="KW-1185">Reference proteome</keyword>
<protein>
    <submittedName>
        <fullName evidence="5">ATP-binding cassette domain-containing protein</fullName>
    </submittedName>
</protein>
<dbReference type="SUPFAM" id="SSF52540">
    <property type="entry name" value="P-loop containing nucleoside triphosphate hydrolases"/>
    <property type="match status" value="1"/>
</dbReference>
<dbReference type="Proteomes" id="UP000480246">
    <property type="component" value="Unassembled WGS sequence"/>
</dbReference>
<reference evidence="5 6" key="1">
    <citation type="submission" date="2019-10" db="EMBL/GenBank/DDBJ databases">
        <title>Gracilibacillus sp. nov. isolated from rice seeds.</title>
        <authorList>
            <person name="He S."/>
        </authorList>
    </citation>
    <scope>NUCLEOTIDE SEQUENCE [LARGE SCALE GENOMIC DNA]</scope>
    <source>
        <strain evidence="5 6">TD8</strain>
    </source>
</reference>
<dbReference type="InterPro" id="IPR027417">
    <property type="entry name" value="P-loop_NTPase"/>
</dbReference>
<dbReference type="PANTHER" id="PTHR42939:SF1">
    <property type="entry name" value="ABC TRANSPORTER ATP-BINDING PROTEIN ALBC-RELATED"/>
    <property type="match status" value="1"/>
</dbReference>
<evidence type="ECO:0000259" key="4">
    <source>
        <dbReference type="Pfam" id="PF00005"/>
    </source>
</evidence>
<sequence length="113" mass="12766">MNDYLLEAEQLTRSFRFFQFGPVNLEVEAGTVNALVGNNGSGKSTLFHLLLQLLRPDRGTVRFFGQNIADDSSKVKEKIGYTGSSLYEVYGKLTIKQLALLVSEWYPAWDEDK</sequence>
<dbReference type="RefSeq" id="WP_153403494.1">
    <property type="nucleotide sequence ID" value="NZ_ML762430.1"/>
</dbReference>